<evidence type="ECO:0000256" key="1">
    <source>
        <dbReference type="SAM" id="Phobius"/>
    </source>
</evidence>
<dbReference type="SUPFAM" id="SSF54001">
    <property type="entry name" value="Cysteine proteinases"/>
    <property type="match status" value="1"/>
</dbReference>
<keyword evidence="1" id="KW-0472">Membrane</keyword>
<evidence type="ECO:0000313" key="4">
    <source>
        <dbReference type="Proteomes" id="UP000324298"/>
    </source>
</evidence>
<name>A0A5A9XKW7_9BACT</name>
<organism evidence="3 4">
    <name type="scientific">Oryzomonas rubra</name>
    <dbReference type="NCBI Taxonomy" id="2509454"/>
    <lineage>
        <taxon>Bacteria</taxon>
        <taxon>Pseudomonadati</taxon>
        <taxon>Thermodesulfobacteriota</taxon>
        <taxon>Desulfuromonadia</taxon>
        <taxon>Geobacterales</taxon>
        <taxon>Geobacteraceae</taxon>
        <taxon>Oryzomonas</taxon>
    </lineage>
</organism>
<dbReference type="PANTHER" id="PTHR42736:SF1">
    <property type="entry name" value="PROTEIN-GLUTAMINE GAMMA-GLUTAMYLTRANSFERASE"/>
    <property type="match status" value="1"/>
</dbReference>
<dbReference type="InterPro" id="IPR002931">
    <property type="entry name" value="Transglutaminase-like"/>
</dbReference>
<keyword evidence="1" id="KW-1133">Transmembrane helix</keyword>
<feature type="transmembrane region" description="Helical" evidence="1">
    <location>
        <begin position="126"/>
        <end position="144"/>
    </location>
</feature>
<dbReference type="Gene3D" id="3.10.620.30">
    <property type="match status" value="1"/>
</dbReference>
<feature type="transmembrane region" description="Helical" evidence="1">
    <location>
        <begin position="537"/>
        <end position="561"/>
    </location>
</feature>
<keyword evidence="1" id="KW-0812">Transmembrane</keyword>
<dbReference type="SMART" id="SM00460">
    <property type="entry name" value="TGc"/>
    <property type="match status" value="1"/>
</dbReference>
<dbReference type="PANTHER" id="PTHR42736">
    <property type="entry name" value="PROTEIN-GLUTAMINE GAMMA-GLUTAMYLTRANSFERASE"/>
    <property type="match status" value="1"/>
</dbReference>
<dbReference type="InterPro" id="IPR021878">
    <property type="entry name" value="TgpA_N"/>
</dbReference>
<dbReference type="AlphaFoldDB" id="A0A5A9XKW7"/>
<keyword evidence="4" id="KW-1185">Reference proteome</keyword>
<feature type="transmembrane region" description="Helical" evidence="1">
    <location>
        <begin position="164"/>
        <end position="185"/>
    </location>
</feature>
<dbReference type="InterPro" id="IPR038765">
    <property type="entry name" value="Papain-like_cys_pep_sf"/>
</dbReference>
<sequence>MVAISSLTAVLSYAIALCGIVPLFPWLAAPPRMALAAGLLAGIWQERRGVWPLKNWQFNLAVLPVFLYYAFQFSRANPVQPVVSALAIMLAVRLCGEKSVRHHLQIAALSLFCLASSSLFDLSPIFLLYLSLMLLLVAVSLVLLTFHAQDSRMALSRPHLRKVLAVGVLMPLASLPLLLLFFPILPRTQIPLWNIMAAPAARPSGFSDKVEPGTSATVAESRTIAFRAEMPRQPQQQLYWRGTVFNRMEGHRWVRDAAVPPEHLLYKGARIAQVVYPEPGPSRALFGLDAPAIIALPRARGASDGTFEYPGPLTRRLGYRTESVTSGILPTAGGINRSFYLRLPTDIPERVKQLAGDIRRRGTDDARRLELLEQHFRNGNYRYSMRDLPTGEHALEQFLFVKKQGHCEFFASAFALLLRAAGVPARLVGGYLGGDYNDLGGYYLVSDDMAHVWVEAYLDGRGWLRVDPSSLARNAGEVWGGGKRHNLAMKLRLFLDSLDHTWNRTIVTYDFEQQVEIARSAGKRLQKFEMGKAARAALPYLLLSMVLAFVLIVIVRSPWLFTSRNERLLRRFYRLVERDCGVRVQPGSQGLFETAGQTGNNRVREFATIYAGAVYRDRKLTPQEVARLRRILEEGFVTRT</sequence>
<comment type="caution">
    <text evidence="3">The sequence shown here is derived from an EMBL/GenBank/DDBJ whole genome shotgun (WGS) entry which is preliminary data.</text>
</comment>
<proteinExistence type="predicted"/>
<protein>
    <submittedName>
        <fullName evidence="3">DUF3488 domain-containing protein</fullName>
    </submittedName>
</protein>
<accession>A0A5A9XKW7</accession>
<gene>
    <name evidence="3" type="ORF">ET418_05080</name>
</gene>
<dbReference type="EMBL" id="SRSD01000003">
    <property type="protein sequence ID" value="KAA0893195.1"/>
    <property type="molecule type" value="Genomic_DNA"/>
</dbReference>
<evidence type="ECO:0000313" key="3">
    <source>
        <dbReference type="EMBL" id="KAA0893195.1"/>
    </source>
</evidence>
<evidence type="ECO:0000259" key="2">
    <source>
        <dbReference type="SMART" id="SM00460"/>
    </source>
</evidence>
<dbReference type="Pfam" id="PF01841">
    <property type="entry name" value="Transglut_core"/>
    <property type="match status" value="1"/>
</dbReference>
<dbReference type="RefSeq" id="WP_149306513.1">
    <property type="nucleotide sequence ID" value="NZ_SRSD01000003.1"/>
</dbReference>
<dbReference type="Proteomes" id="UP000324298">
    <property type="component" value="Unassembled WGS sequence"/>
</dbReference>
<dbReference type="InterPro" id="IPR052901">
    <property type="entry name" value="Bact_TGase-like"/>
</dbReference>
<dbReference type="Pfam" id="PF11992">
    <property type="entry name" value="TgpA_N"/>
    <property type="match status" value="1"/>
</dbReference>
<feature type="domain" description="Transglutaminase-like" evidence="2">
    <location>
        <begin position="399"/>
        <end position="470"/>
    </location>
</feature>
<dbReference type="OrthoDB" id="9804872at2"/>
<reference evidence="3 4" key="1">
    <citation type="submission" date="2019-04" db="EMBL/GenBank/DDBJ databases">
        <title>Geobacter ruber sp. nov., ferric-reducing bacteria isolated from paddy soil.</title>
        <authorList>
            <person name="Xu Z."/>
            <person name="Masuda Y."/>
            <person name="Itoh H."/>
            <person name="Senoo K."/>
        </authorList>
    </citation>
    <scope>NUCLEOTIDE SEQUENCE [LARGE SCALE GENOMIC DNA]</scope>
    <source>
        <strain evidence="3 4">Red88</strain>
    </source>
</reference>